<protein>
    <submittedName>
        <fullName evidence="1">Uncharacterized protein</fullName>
    </submittedName>
</protein>
<sequence>MHMVRDLSAWSPERGMPWDPVKTDLLQRFSSSLFENNRDELFLIAANDGQLMEAWRRLDPSKYMTQAQEVLETLLVEDHQEQSGVALRLFNLSRHHSADLFERALQCFLEAPGWEICRSLESGSSEFFGSECPIRHNLELLATPLVQNRLQDLFSLCDYNQYHLPIRQILLLLVNAVLGHPDAKDQLMKANDVPNIIRKGTVAKASLYNNLLGGNLSDTRRESILVFDALNRFGIGFETSNRIDNILIFGDTDELLQPYFNQYINTDKFYGADPSYAAAQREYIEGTDEDEERSSRFLRMLVSQRRGLFFKIPHSEAADMHLWDLTVFCFAGEYLEQVVSALEMGKRVARTILARLVRGLNRVFTGMLVSDDRDLLLATSLALSQGKVSRLLEERISVEPRRGERVDIILREDGTVPLLEVAFSREISCTFPLYLTRYEFLSRVAQGALPSSFSKECYEDVLAFKSQLLTALTKRQIHDGEEQNDASLAFRLLEVEETGKVTVQNLEIREM</sequence>
<dbReference type="EMBL" id="JACATZ010000002">
    <property type="protein sequence ID" value="NWJ47091.1"/>
    <property type="molecule type" value="Genomic_DNA"/>
</dbReference>
<gene>
    <name evidence="1" type="ORF">HXX08_14620</name>
    <name evidence="2" type="ORF">OZ401_004982</name>
</gene>
<evidence type="ECO:0000313" key="2">
    <source>
        <dbReference type="EMBL" id="WJW70405.1"/>
    </source>
</evidence>
<organism evidence="1 3">
    <name type="scientific">Candidatus Chlorohelix allophototropha</name>
    <dbReference type="NCBI Taxonomy" id="3003348"/>
    <lineage>
        <taxon>Bacteria</taxon>
        <taxon>Bacillati</taxon>
        <taxon>Chloroflexota</taxon>
        <taxon>Chloroflexia</taxon>
        <taxon>Candidatus Chloroheliales</taxon>
        <taxon>Candidatus Chloroheliaceae</taxon>
        <taxon>Candidatus Chlorohelix</taxon>
    </lineage>
</organism>
<evidence type="ECO:0000313" key="3">
    <source>
        <dbReference type="Proteomes" id="UP000521676"/>
    </source>
</evidence>
<dbReference type="Proteomes" id="UP001431572">
    <property type="component" value="Plasmid unnamed2"/>
</dbReference>
<name>A0A8T7M4Q9_9CHLR</name>
<evidence type="ECO:0000313" key="4">
    <source>
        <dbReference type="Proteomes" id="UP001431572"/>
    </source>
</evidence>
<dbReference type="Proteomes" id="UP000521676">
    <property type="component" value="Unassembled WGS sequence"/>
</dbReference>
<geneLocation type="plasmid" evidence="2 4">
    <name>unnamed2</name>
</geneLocation>
<keyword evidence="2" id="KW-0614">Plasmid</keyword>
<accession>A0A8T7M4Q9</accession>
<reference evidence="2" key="2">
    <citation type="journal article" date="2024" name="Nature">
        <title>Anoxygenic phototroph of the Chloroflexota uses a type I reaction centre.</title>
        <authorList>
            <person name="Tsuji J.M."/>
            <person name="Shaw N.A."/>
            <person name="Nagashima S."/>
            <person name="Venkiteswaran J.J."/>
            <person name="Schiff S.L."/>
            <person name="Watanabe T."/>
            <person name="Fukui M."/>
            <person name="Hanada S."/>
            <person name="Tank M."/>
            <person name="Neufeld J.D."/>
        </authorList>
    </citation>
    <scope>NUCLEOTIDE SEQUENCE</scope>
    <source>
        <strain evidence="2">L227-S17</strain>
        <plasmid evidence="2 4">unnamed2</plasmid>
    </source>
</reference>
<dbReference type="EMBL" id="CP128402">
    <property type="protein sequence ID" value="WJW70405.1"/>
    <property type="molecule type" value="Genomic_DNA"/>
</dbReference>
<dbReference type="RefSeq" id="WP_341472273.1">
    <property type="nucleotide sequence ID" value="NZ_CP128402.1"/>
</dbReference>
<evidence type="ECO:0000313" key="1">
    <source>
        <dbReference type="EMBL" id="NWJ47091.1"/>
    </source>
</evidence>
<proteinExistence type="predicted"/>
<reference evidence="1 3" key="1">
    <citation type="submission" date="2020-06" db="EMBL/GenBank/DDBJ databases">
        <title>Anoxygenic phototrophic Chloroflexota member uses a Type I reaction center.</title>
        <authorList>
            <person name="Tsuji J.M."/>
            <person name="Shaw N.A."/>
            <person name="Nagashima S."/>
            <person name="Venkiteswaran J."/>
            <person name="Schiff S.L."/>
            <person name="Hanada S."/>
            <person name="Tank M."/>
            <person name="Neufeld J.D."/>
        </authorList>
    </citation>
    <scope>NUCLEOTIDE SEQUENCE [LARGE SCALE GENOMIC DNA]</scope>
    <source>
        <strain evidence="1">L227-S17</strain>
    </source>
</reference>
<dbReference type="AlphaFoldDB" id="A0A8T7M4Q9"/>
<keyword evidence="4" id="KW-1185">Reference proteome</keyword>